<feature type="transmembrane region" description="Helical" evidence="13">
    <location>
        <begin position="163"/>
        <end position="182"/>
    </location>
</feature>
<dbReference type="PRINTS" id="PR00249">
    <property type="entry name" value="GPCRSECRETIN"/>
</dbReference>
<proteinExistence type="inferred from homology"/>
<dbReference type="InterPro" id="IPR050332">
    <property type="entry name" value="GPCR_2"/>
</dbReference>
<dbReference type="GO" id="GO:0007188">
    <property type="term" value="P:adenylate cyclase-modulating G protein-coupled receptor signaling pathway"/>
    <property type="evidence" value="ECO:0007669"/>
    <property type="project" value="TreeGrafter"/>
</dbReference>
<evidence type="ECO:0000256" key="9">
    <source>
        <dbReference type="ARBA" id="ARBA00023157"/>
    </source>
</evidence>
<keyword evidence="11" id="KW-0325">Glycoprotein</keyword>
<keyword evidence="15" id="KW-1185">Reference proteome</keyword>
<dbReference type="InterPro" id="IPR003051">
    <property type="entry name" value="GPCR_2_CRF_rcpt"/>
</dbReference>
<dbReference type="PRINTS" id="PR01279">
    <property type="entry name" value="CRFRECEPTOR"/>
</dbReference>
<keyword evidence="6 13" id="KW-1133">Transmembrane helix</keyword>
<dbReference type="Gene3D" id="1.20.1070.10">
    <property type="entry name" value="Rhodopsin 7-helix transmembrane proteins"/>
    <property type="match status" value="1"/>
</dbReference>
<feature type="domain" description="G-protein coupled receptors family 2 profile 2" evidence="14">
    <location>
        <begin position="80"/>
        <end position="301"/>
    </location>
</feature>
<evidence type="ECO:0000256" key="1">
    <source>
        <dbReference type="ARBA" id="ARBA00004651"/>
    </source>
</evidence>
<keyword evidence="9" id="KW-1015">Disulfide bond</keyword>
<feature type="transmembrane region" description="Helical" evidence="13">
    <location>
        <begin position="278"/>
        <end position="300"/>
    </location>
</feature>
<dbReference type="GO" id="GO:0017046">
    <property type="term" value="F:peptide hormone binding"/>
    <property type="evidence" value="ECO:0007669"/>
    <property type="project" value="TreeGrafter"/>
</dbReference>
<keyword evidence="3" id="KW-1003">Cell membrane</keyword>
<evidence type="ECO:0000256" key="8">
    <source>
        <dbReference type="ARBA" id="ARBA00023136"/>
    </source>
</evidence>
<evidence type="ECO:0000313" key="16">
    <source>
        <dbReference type="RefSeq" id="XP_021109711.1"/>
    </source>
</evidence>
<dbReference type="FunFam" id="1.20.1070.10:FF:000021">
    <property type="entry name" value="Corticotropin releasing factor receptor 2"/>
    <property type="match status" value="1"/>
</dbReference>
<evidence type="ECO:0000313" key="15">
    <source>
        <dbReference type="Proteomes" id="UP000694906"/>
    </source>
</evidence>
<dbReference type="PROSITE" id="PS00650">
    <property type="entry name" value="G_PROTEIN_RECEP_F2_2"/>
    <property type="match status" value="1"/>
</dbReference>
<dbReference type="PANTHER" id="PTHR45620">
    <property type="entry name" value="PDF RECEPTOR-LIKE PROTEIN-RELATED"/>
    <property type="match status" value="1"/>
</dbReference>
<evidence type="ECO:0000256" key="7">
    <source>
        <dbReference type="ARBA" id="ARBA00023040"/>
    </source>
</evidence>
<evidence type="ECO:0000256" key="3">
    <source>
        <dbReference type="ARBA" id="ARBA00022475"/>
    </source>
</evidence>
<dbReference type="PANTHER" id="PTHR45620:SF19">
    <property type="entry name" value="CORTICOTROPIN-RELEASING FACTOR RECEPTOR 2"/>
    <property type="match status" value="1"/>
</dbReference>
<feature type="transmembrane region" description="Helical" evidence="13">
    <location>
        <begin position="246"/>
        <end position="266"/>
    </location>
</feature>
<dbReference type="GO" id="GO:0008528">
    <property type="term" value="F:G protein-coupled peptide receptor activity"/>
    <property type="evidence" value="ECO:0007669"/>
    <property type="project" value="TreeGrafter"/>
</dbReference>
<reference evidence="16" key="1">
    <citation type="submission" date="2025-08" db="UniProtKB">
        <authorList>
            <consortium name="RefSeq"/>
        </authorList>
    </citation>
    <scope>IDENTIFICATION</scope>
</reference>
<evidence type="ECO:0000256" key="11">
    <source>
        <dbReference type="ARBA" id="ARBA00023180"/>
    </source>
</evidence>
<dbReference type="GO" id="GO:0030425">
    <property type="term" value="C:dendrite"/>
    <property type="evidence" value="ECO:0007669"/>
    <property type="project" value="TreeGrafter"/>
</dbReference>
<dbReference type="GeneID" id="101722722"/>
<protein>
    <submittedName>
        <fullName evidence="16">Corticotropin-releasing factor receptor 2 isoform X3</fullName>
    </submittedName>
</protein>
<keyword evidence="10 16" id="KW-0675">Receptor</keyword>
<dbReference type="GO" id="GO:0007166">
    <property type="term" value="P:cell surface receptor signaling pathway"/>
    <property type="evidence" value="ECO:0007669"/>
    <property type="project" value="InterPro"/>
</dbReference>
<dbReference type="GO" id="GO:0005886">
    <property type="term" value="C:plasma membrane"/>
    <property type="evidence" value="ECO:0007669"/>
    <property type="project" value="UniProtKB-SubCell"/>
</dbReference>
<evidence type="ECO:0000256" key="6">
    <source>
        <dbReference type="ARBA" id="ARBA00022989"/>
    </source>
</evidence>
<accession>A0AAX6SJQ0</accession>
<dbReference type="PRINTS" id="PR01281">
    <property type="entry name" value="CRFRECEPTOR2"/>
</dbReference>
<evidence type="ECO:0000256" key="10">
    <source>
        <dbReference type="ARBA" id="ARBA00023170"/>
    </source>
</evidence>
<feature type="transmembrane region" description="Helical" evidence="13">
    <location>
        <begin position="89"/>
        <end position="110"/>
    </location>
</feature>
<dbReference type="RefSeq" id="XP_021109711.1">
    <property type="nucleotide sequence ID" value="XM_021254052.1"/>
</dbReference>
<keyword evidence="5" id="KW-0732">Signal</keyword>
<evidence type="ECO:0000256" key="5">
    <source>
        <dbReference type="ARBA" id="ARBA00022729"/>
    </source>
</evidence>
<dbReference type="GO" id="GO:0060291">
    <property type="term" value="P:long-term synaptic potentiation"/>
    <property type="evidence" value="ECO:0007669"/>
    <property type="project" value="TreeGrafter"/>
</dbReference>
<keyword evidence="8 13" id="KW-0472">Membrane</keyword>
<dbReference type="CTD" id="1395"/>
<evidence type="ECO:0000256" key="2">
    <source>
        <dbReference type="ARBA" id="ARBA00005314"/>
    </source>
</evidence>
<sequence length="349" mass="40690">MPTASICHVCYPSSRGSMTCTTALLLWSTTWATVFPWWRCWPPSCFSWPCAQLDPNPRHVGALTPGDLARLTWAHLACPRSIRCLRNVIHWNLVTTFILRNIMWFLLQLIDHEVHESNEVWCRCITTVFNYFVVTNFFWMFVEGCYLHTAIAMTYSTERLRKWIFLFIGWCVPCPIIVAWVIGKLCYEDEKCWFGKEPGNLVDYIYQGPIILVLLINFVFLFNIVRILMTKLRASTTSETIQYRKAVKATLVLLPLLGITYMLFFVNPGEDDLSQIVFIYFNSFLQSFQGFFVSVFYCFFNGEVRSAARKRWHRWQDHHSLRVPVARAMSIPTSPTRISFHSIKQTAAV</sequence>
<dbReference type="InterPro" id="IPR003053">
    <property type="entry name" value="GPCR_2_CRF2_rcpt"/>
</dbReference>
<comment type="similarity">
    <text evidence="2">Belongs to the G-protein coupled receptor 2 family.</text>
</comment>
<gene>
    <name evidence="16" type="primary">Crhr2</name>
</gene>
<evidence type="ECO:0000256" key="12">
    <source>
        <dbReference type="ARBA" id="ARBA00023224"/>
    </source>
</evidence>
<dbReference type="Proteomes" id="UP000694906">
    <property type="component" value="Unplaced"/>
</dbReference>
<keyword evidence="12" id="KW-0807">Transducer</keyword>
<dbReference type="AlphaFoldDB" id="A0AAX6SJQ0"/>
<keyword evidence="4 13" id="KW-0812">Transmembrane</keyword>
<evidence type="ECO:0000259" key="14">
    <source>
        <dbReference type="PROSITE" id="PS50261"/>
    </source>
</evidence>
<feature type="transmembrane region" description="Helical" evidence="13">
    <location>
        <begin position="204"/>
        <end position="225"/>
    </location>
</feature>
<dbReference type="GO" id="GO:0043404">
    <property type="term" value="F:corticotropin-releasing hormone receptor activity"/>
    <property type="evidence" value="ECO:0007669"/>
    <property type="project" value="TreeGrafter"/>
</dbReference>
<dbReference type="GO" id="GO:0043679">
    <property type="term" value="C:axon terminus"/>
    <property type="evidence" value="ECO:0007669"/>
    <property type="project" value="TreeGrafter"/>
</dbReference>
<feature type="transmembrane region" description="Helical" evidence="13">
    <location>
        <begin position="130"/>
        <end position="151"/>
    </location>
</feature>
<dbReference type="InterPro" id="IPR000832">
    <property type="entry name" value="GPCR_2_secretin-like"/>
</dbReference>
<dbReference type="PROSITE" id="PS50261">
    <property type="entry name" value="G_PROTEIN_RECEP_F2_4"/>
    <property type="match status" value="1"/>
</dbReference>
<dbReference type="SUPFAM" id="SSF81321">
    <property type="entry name" value="Family A G protein-coupled receptor-like"/>
    <property type="match status" value="1"/>
</dbReference>
<organism evidence="15 16">
    <name type="scientific">Heterocephalus glaber</name>
    <name type="common">Naked mole rat</name>
    <dbReference type="NCBI Taxonomy" id="10181"/>
    <lineage>
        <taxon>Eukaryota</taxon>
        <taxon>Metazoa</taxon>
        <taxon>Chordata</taxon>
        <taxon>Craniata</taxon>
        <taxon>Vertebrata</taxon>
        <taxon>Euteleostomi</taxon>
        <taxon>Mammalia</taxon>
        <taxon>Eutheria</taxon>
        <taxon>Euarchontoglires</taxon>
        <taxon>Glires</taxon>
        <taxon>Rodentia</taxon>
        <taxon>Hystricomorpha</taxon>
        <taxon>Bathyergidae</taxon>
        <taxon>Heterocephalus</taxon>
    </lineage>
</organism>
<dbReference type="GO" id="GO:0015056">
    <property type="term" value="F:corticotrophin-releasing factor receptor activity"/>
    <property type="evidence" value="ECO:0007669"/>
    <property type="project" value="TreeGrafter"/>
</dbReference>
<dbReference type="InterPro" id="IPR017981">
    <property type="entry name" value="GPCR_2-like_7TM"/>
</dbReference>
<evidence type="ECO:0000256" key="13">
    <source>
        <dbReference type="SAM" id="Phobius"/>
    </source>
</evidence>
<keyword evidence="7" id="KW-0297">G-protein coupled receptor</keyword>
<comment type="subcellular location">
    <subcellularLocation>
        <location evidence="1">Cell membrane</location>
        <topology evidence="1">Multi-pass membrane protein</topology>
    </subcellularLocation>
</comment>
<evidence type="ECO:0000256" key="4">
    <source>
        <dbReference type="ARBA" id="ARBA00022692"/>
    </source>
</evidence>
<dbReference type="InterPro" id="IPR017983">
    <property type="entry name" value="GPCR_2_secretin-like_CS"/>
</dbReference>
<name>A0AAX6SJQ0_HETGA</name>
<dbReference type="Pfam" id="PF00002">
    <property type="entry name" value="7tm_2"/>
    <property type="match status" value="1"/>
</dbReference>